<evidence type="ECO:0008006" key="3">
    <source>
        <dbReference type="Google" id="ProtNLM"/>
    </source>
</evidence>
<accession>A0A7W9SVK6</accession>
<proteinExistence type="predicted"/>
<sequence length="245" mass="27386">MQTYSDELAAFRKSQEEELTKDGGWLSVVGLYWLSEGDNALPPALRSLGKLVRQGETVRLYTPEGERRLLRPNSDEKLAKGSVTAFILQRGKRFGVRVYDRESPARKNFKGQHWYAPDEAYKLTAEFHPYPQGKTLAITNVLGDTQPVPCPGYVTFPLNGRLCRLEAQGTPTGLFFNFRDLTSGKTTYPAGRFLETEKPTNGKVVLDFNKAVNPPCAFTEFATCPLPPVANYLKIEIPAGEKKTH</sequence>
<dbReference type="InterPro" id="IPR012467">
    <property type="entry name" value="DUF1684"/>
</dbReference>
<organism evidence="1 2">
    <name type="scientific">Armatimonas rosea</name>
    <dbReference type="NCBI Taxonomy" id="685828"/>
    <lineage>
        <taxon>Bacteria</taxon>
        <taxon>Bacillati</taxon>
        <taxon>Armatimonadota</taxon>
        <taxon>Armatimonadia</taxon>
        <taxon>Armatimonadales</taxon>
        <taxon>Armatimonadaceae</taxon>
        <taxon>Armatimonas</taxon>
    </lineage>
</organism>
<dbReference type="PANTHER" id="PTHR41913:SF1">
    <property type="entry name" value="DUF1684 DOMAIN-CONTAINING PROTEIN"/>
    <property type="match status" value="1"/>
</dbReference>
<reference evidence="1 2" key="1">
    <citation type="submission" date="2020-08" db="EMBL/GenBank/DDBJ databases">
        <title>Genomic Encyclopedia of Type Strains, Phase IV (KMG-IV): sequencing the most valuable type-strain genomes for metagenomic binning, comparative biology and taxonomic classification.</title>
        <authorList>
            <person name="Goeker M."/>
        </authorList>
    </citation>
    <scope>NUCLEOTIDE SEQUENCE [LARGE SCALE GENOMIC DNA]</scope>
    <source>
        <strain evidence="1 2">DSM 23562</strain>
    </source>
</reference>
<keyword evidence="2" id="KW-1185">Reference proteome</keyword>
<dbReference type="AlphaFoldDB" id="A0A7W9SVK6"/>
<dbReference type="RefSeq" id="WP_184203171.1">
    <property type="nucleotide sequence ID" value="NZ_JACHGW010000005.1"/>
</dbReference>
<dbReference type="PANTHER" id="PTHR41913">
    <property type="entry name" value="DUF1684 DOMAIN-CONTAINING PROTEIN"/>
    <property type="match status" value="1"/>
</dbReference>
<comment type="caution">
    <text evidence="1">The sequence shown here is derived from an EMBL/GenBank/DDBJ whole genome shotgun (WGS) entry which is preliminary data.</text>
</comment>
<dbReference type="EMBL" id="JACHGW010000005">
    <property type="protein sequence ID" value="MBB6053155.1"/>
    <property type="molecule type" value="Genomic_DNA"/>
</dbReference>
<evidence type="ECO:0000313" key="2">
    <source>
        <dbReference type="Proteomes" id="UP000520814"/>
    </source>
</evidence>
<evidence type="ECO:0000313" key="1">
    <source>
        <dbReference type="EMBL" id="MBB6053155.1"/>
    </source>
</evidence>
<gene>
    <name evidence="1" type="ORF">HNQ39_004987</name>
</gene>
<dbReference type="Pfam" id="PF07920">
    <property type="entry name" value="DUF1684"/>
    <property type="match status" value="1"/>
</dbReference>
<name>A0A7W9SVK6_ARMRO</name>
<dbReference type="Proteomes" id="UP000520814">
    <property type="component" value="Unassembled WGS sequence"/>
</dbReference>
<protein>
    <recommendedName>
        <fullName evidence="3">DUF1684 domain-containing protein</fullName>
    </recommendedName>
</protein>